<feature type="compositionally biased region" description="Basic and acidic residues" evidence="5">
    <location>
        <begin position="1"/>
        <end position="12"/>
    </location>
</feature>
<proteinExistence type="predicted"/>
<feature type="domain" description="U1-type" evidence="6">
    <location>
        <begin position="283"/>
        <end position="317"/>
    </location>
</feature>
<dbReference type="EMBL" id="CP136891">
    <property type="protein sequence ID" value="WOK98269.1"/>
    <property type="molecule type" value="Genomic_DNA"/>
</dbReference>
<feature type="compositionally biased region" description="Basic and acidic residues" evidence="5">
    <location>
        <begin position="368"/>
        <end position="377"/>
    </location>
</feature>
<organism evidence="7 8">
    <name type="scientific">Canna indica</name>
    <name type="common">Indian-shot</name>
    <dbReference type="NCBI Taxonomy" id="4628"/>
    <lineage>
        <taxon>Eukaryota</taxon>
        <taxon>Viridiplantae</taxon>
        <taxon>Streptophyta</taxon>
        <taxon>Embryophyta</taxon>
        <taxon>Tracheophyta</taxon>
        <taxon>Spermatophyta</taxon>
        <taxon>Magnoliopsida</taxon>
        <taxon>Liliopsida</taxon>
        <taxon>Zingiberales</taxon>
        <taxon>Cannaceae</taxon>
        <taxon>Canna</taxon>
    </lineage>
</organism>
<feature type="compositionally biased region" description="Polar residues" evidence="5">
    <location>
        <begin position="164"/>
        <end position="182"/>
    </location>
</feature>
<dbReference type="Pfam" id="PF12874">
    <property type="entry name" value="zf-met"/>
    <property type="match status" value="1"/>
</dbReference>
<keyword evidence="4" id="KW-0175">Coiled coil</keyword>
<keyword evidence="1" id="KW-0479">Metal-binding</keyword>
<dbReference type="PANTHER" id="PTHR47487:SF8">
    <property type="entry name" value="OS08G0270900 PROTEIN"/>
    <property type="match status" value="1"/>
</dbReference>
<feature type="domain" description="U1-type" evidence="6">
    <location>
        <begin position="199"/>
        <end position="233"/>
    </location>
</feature>
<dbReference type="SMART" id="SM00451">
    <property type="entry name" value="ZnF_U1"/>
    <property type="match status" value="2"/>
</dbReference>
<reference evidence="7 8" key="1">
    <citation type="submission" date="2023-10" db="EMBL/GenBank/DDBJ databases">
        <title>Chromosome-scale genome assembly provides insights into flower coloration mechanisms of Canna indica.</title>
        <authorList>
            <person name="Li C."/>
        </authorList>
    </citation>
    <scope>NUCLEOTIDE SEQUENCE [LARGE SCALE GENOMIC DNA]</scope>
    <source>
        <tissue evidence="7">Flower</tissue>
    </source>
</reference>
<keyword evidence="3" id="KW-0862">Zinc</keyword>
<dbReference type="InterPro" id="IPR013087">
    <property type="entry name" value="Znf_C2H2_type"/>
</dbReference>
<protein>
    <recommendedName>
        <fullName evidence="6">U1-type domain-containing protein</fullName>
    </recommendedName>
</protein>
<sequence length="377" mass="41412">MEFRHRAGDERPSSVPSPNPSPVSFSDLGYFREQALRAGFLGIAGGAAIPQLVAPASLIEPVERAMLKEMIREEMLKEAAERRILEEEVRRELEMEGLLSMRRFPQEQKMLVLPVSDSRSMREHAHLLRTARPQVVLDEATAVGTETKTINVKGSPLSVLNLEQRSTNSSPRAEVQPSNDKVSGNKRKGTSTVGKSKKAQDWSCAICQVNATSESSLNIHLQGKKHAKAAALASKKARICPNSKSNLRPEVAAASKVGGEPNNMRRTVKIQVDGKLHEVLRNGDLFWCELCDVHCNTTIMIVTHLNGKKHIANLKESEKASSPARATSSQTRGKEILKDLAAFNEALVDTKDESTVEKDDEEVFNSTKTEDGGTKSN</sequence>
<dbReference type="GO" id="GO:0008270">
    <property type="term" value="F:zinc ion binding"/>
    <property type="evidence" value="ECO:0007669"/>
    <property type="project" value="UniProtKB-KW"/>
</dbReference>
<dbReference type="InterPro" id="IPR003604">
    <property type="entry name" value="Matrin/U1-like-C_Znf_C2H2"/>
</dbReference>
<feature type="region of interest" description="Disordered" evidence="5">
    <location>
        <begin position="164"/>
        <end position="195"/>
    </location>
</feature>
<evidence type="ECO:0000313" key="7">
    <source>
        <dbReference type="EMBL" id="WOK98269.1"/>
    </source>
</evidence>
<dbReference type="InterPro" id="IPR022755">
    <property type="entry name" value="Znf_C2H2_jaz"/>
</dbReference>
<accession>A0AAQ3JXQ6</accession>
<feature type="coiled-coil region" evidence="4">
    <location>
        <begin position="68"/>
        <end position="96"/>
    </location>
</feature>
<name>A0AAQ3JXQ6_9LILI</name>
<dbReference type="InterPro" id="IPR036236">
    <property type="entry name" value="Znf_C2H2_sf"/>
</dbReference>
<gene>
    <name evidence="7" type="ORF">Cni_G06979</name>
</gene>
<dbReference type="Proteomes" id="UP001327560">
    <property type="component" value="Chromosome 2"/>
</dbReference>
<evidence type="ECO:0000256" key="2">
    <source>
        <dbReference type="ARBA" id="ARBA00022771"/>
    </source>
</evidence>
<dbReference type="SUPFAM" id="SSF57667">
    <property type="entry name" value="beta-beta-alpha zinc fingers"/>
    <property type="match status" value="2"/>
</dbReference>
<dbReference type="AlphaFoldDB" id="A0AAQ3JXQ6"/>
<dbReference type="Pfam" id="PF12171">
    <property type="entry name" value="zf-C2H2_jaz"/>
    <property type="match status" value="1"/>
</dbReference>
<keyword evidence="2" id="KW-0863">Zinc-finger</keyword>
<feature type="region of interest" description="Disordered" evidence="5">
    <location>
        <begin position="351"/>
        <end position="377"/>
    </location>
</feature>
<keyword evidence="8" id="KW-1185">Reference proteome</keyword>
<evidence type="ECO:0000313" key="8">
    <source>
        <dbReference type="Proteomes" id="UP001327560"/>
    </source>
</evidence>
<evidence type="ECO:0000256" key="4">
    <source>
        <dbReference type="SAM" id="Coils"/>
    </source>
</evidence>
<evidence type="ECO:0000259" key="6">
    <source>
        <dbReference type="SMART" id="SM00451"/>
    </source>
</evidence>
<evidence type="ECO:0000256" key="5">
    <source>
        <dbReference type="SAM" id="MobiDB-lite"/>
    </source>
</evidence>
<evidence type="ECO:0000256" key="1">
    <source>
        <dbReference type="ARBA" id="ARBA00022723"/>
    </source>
</evidence>
<dbReference type="GO" id="GO:0003676">
    <property type="term" value="F:nucleic acid binding"/>
    <property type="evidence" value="ECO:0007669"/>
    <property type="project" value="InterPro"/>
</dbReference>
<evidence type="ECO:0000256" key="3">
    <source>
        <dbReference type="ARBA" id="ARBA00022833"/>
    </source>
</evidence>
<feature type="region of interest" description="Disordered" evidence="5">
    <location>
        <begin position="1"/>
        <end position="22"/>
    </location>
</feature>
<dbReference type="PANTHER" id="PTHR47487">
    <property type="entry name" value="OS06G0651300 PROTEIN-RELATED"/>
    <property type="match status" value="1"/>
</dbReference>
<dbReference type="Gene3D" id="3.30.160.60">
    <property type="entry name" value="Classic Zinc Finger"/>
    <property type="match status" value="2"/>
</dbReference>